<evidence type="ECO:0000259" key="3">
    <source>
        <dbReference type="Pfam" id="PF00294"/>
    </source>
</evidence>
<gene>
    <name evidence="4" type="ORF">E0687_12255</name>
</gene>
<dbReference type="GO" id="GO:0005829">
    <property type="term" value="C:cytosol"/>
    <property type="evidence" value="ECO:0007669"/>
    <property type="project" value="TreeGrafter"/>
</dbReference>
<organism evidence="4 5">
    <name type="scientific">Thermus tengchongensis</name>
    <dbReference type="NCBI Taxonomy" id="1214928"/>
    <lineage>
        <taxon>Bacteria</taxon>
        <taxon>Thermotogati</taxon>
        <taxon>Deinococcota</taxon>
        <taxon>Deinococci</taxon>
        <taxon>Thermales</taxon>
        <taxon>Thermaceae</taxon>
        <taxon>Thermus</taxon>
    </lineage>
</organism>
<feature type="domain" description="Carbohydrate kinase PfkB" evidence="3">
    <location>
        <begin position="42"/>
        <end position="152"/>
    </location>
</feature>
<comment type="caution">
    <text evidence="4">The sequence shown here is derived from an EMBL/GenBank/DDBJ whole genome shotgun (WGS) entry which is preliminary data.</text>
</comment>
<dbReference type="Pfam" id="PF00294">
    <property type="entry name" value="PfkB"/>
    <property type="match status" value="1"/>
</dbReference>
<keyword evidence="1" id="KW-0808">Transferase</keyword>
<name>A0A4Y9FAF5_9DEIN</name>
<dbReference type="PANTHER" id="PTHR46566">
    <property type="entry name" value="1-PHOSPHOFRUCTOKINASE-RELATED"/>
    <property type="match status" value="1"/>
</dbReference>
<keyword evidence="2" id="KW-0418">Kinase</keyword>
<dbReference type="InterPro" id="IPR002173">
    <property type="entry name" value="Carboh/pur_kinase_PfkB_CS"/>
</dbReference>
<protein>
    <recommendedName>
        <fullName evidence="3">Carbohydrate kinase PfkB domain-containing protein</fullName>
    </recommendedName>
</protein>
<dbReference type="EMBL" id="SJZF01000032">
    <property type="protein sequence ID" value="TFU25158.1"/>
    <property type="molecule type" value="Genomic_DNA"/>
</dbReference>
<dbReference type="GO" id="GO:0008443">
    <property type="term" value="F:phosphofructokinase activity"/>
    <property type="evidence" value="ECO:0007669"/>
    <property type="project" value="TreeGrafter"/>
</dbReference>
<evidence type="ECO:0000313" key="5">
    <source>
        <dbReference type="Proteomes" id="UP000297668"/>
    </source>
</evidence>
<reference evidence="4 5" key="1">
    <citation type="submission" date="2019-03" db="EMBL/GenBank/DDBJ databases">
        <title>Thermus tengchongensis species for the arsenic transformation mechanism.</title>
        <authorList>
            <person name="Yuan G.C."/>
        </authorList>
    </citation>
    <scope>NUCLEOTIDE SEQUENCE [LARGE SCALE GENOMIC DNA]</scope>
    <source>
        <strain evidence="4 5">15W</strain>
    </source>
</reference>
<dbReference type="PANTHER" id="PTHR46566:SF2">
    <property type="entry name" value="ATP-DEPENDENT 6-PHOSPHOFRUCTOKINASE ISOZYME 2"/>
    <property type="match status" value="1"/>
</dbReference>
<evidence type="ECO:0000313" key="4">
    <source>
        <dbReference type="EMBL" id="TFU25158.1"/>
    </source>
</evidence>
<sequence length="172" mass="17641">MAEVLPQGLRVLAGSLPPGVEPLEALRLLQPFAVDSSSAFAAALEAGVGLVKPNRAELAALRPGDPLEAARGLFQETGVRILASLGEEGAVYAGPEGLYRARGPRREGNPVGSGDALLGGFLWAWERGEPLERALALGVAAGAANVGRGGGEVDPEEVAALAQEVEVRAWSS</sequence>
<proteinExistence type="predicted"/>
<dbReference type="AlphaFoldDB" id="A0A4Y9FAF5"/>
<evidence type="ECO:0000256" key="2">
    <source>
        <dbReference type="ARBA" id="ARBA00022777"/>
    </source>
</evidence>
<dbReference type="Proteomes" id="UP000297668">
    <property type="component" value="Unassembled WGS sequence"/>
</dbReference>
<dbReference type="PROSITE" id="PS00584">
    <property type="entry name" value="PFKB_KINASES_2"/>
    <property type="match status" value="1"/>
</dbReference>
<dbReference type="SUPFAM" id="SSF53613">
    <property type="entry name" value="Ribokinase-like"/>
    <property type="match status" value="1"/>
</dbReference>
<evidence type="ECO:0000256" key="1">
    <source>
        <dbReference type="ARBA" id="ARBA00022679"/>
    </source>
</evidence>
<dbReference type="Gene3D" id="3.40.1190.20">
    <property type="match status" value="1"/>
</dbReference>
<accession>A0A4Y9FAF5</accession>
<dbReference type="InterPro" id="IPR029056">
    <property type="entry name" value="Ribokinase-like"/>
</dbReference>
<dbReference type="InterPro" id="IPR011611">
    <property type="entry name" value="PfkB_dom"/>
</dbReference>